<dbReference type="EMBL" id="FRCP01000015">
    <property type="protein sequence ID" value="SHM71805.1"/>
    <property type="molecule type" value="Genomic_DNA"/>
</dbReference>
<proteinExistence type="predicted"/>
<dbReference type="PANTHER" id="PTHR32432">
    <property type="entry name" value="CELL DIVISION PROTEIN FTSA-RELATED"/>
    <property type="match status" value="1"/>
</dbReference>
<dbReference type="RefSeq" id="WP_073289194.1">
    <property type="nucleotide sequence ID" value="NZ_FRCP01000015.1"/>
</dbReference>
<reference evidence="1 2" key="1">
    <citation type="submission" date="2016-11" db="EMBL/GenBank/DDBJ databases">
        <authorList>
            <person name="Jaros S."/>
            <person name="Januszkiewicz K."/>
            <person name="Wedrychowicz H."/>
        </authorList>
    </citation>
    <scope>NUCLEOTIDE SEQUENCE [LARGE SCALE GENOMIC DNA]</scope>
    <source>
        <strain evidence="1 2">DSM 15930</strain>
    </source>
</reference>
<dbReference type="PANTHER" id="PTHR32432:SF13">
    <property type="entry name" value="ETHANOLAMINE AMMONIA-LYASE REACTIVASE EUTA"/>
    <property type="match status" value="1"/>
</dbReference>
<dbReference type="PIRSF" id="PIRSF012293">
    <property type="entry name" value="EutA"/>
    <property type="match status" value="1"/>
</dbReference>
<accession>A0A1M7L1I7</accession>
<evidence type="ECO:0000313" key="2">
    <source>
        <dbReference type="Proteomes" id="UP000184038"/>
    </source>
</evidence>
<sequence>MREELLSVGIDIGTSTTQLVFSKLYIENMASSYSVPRIVIVDKEIIYRSEIYFTPLKTPTEIDGPRVRQIIEQEYEKAGISKSGIDTGAVIITGETARKENAKEVLEFLSGFAGDFVVATAGPDLESIIAGKGAGAHAYSKEHSTSVVNIDVGGGTSNLALFLRGEVVDTGCLDIGGRLIKINPSTHEITYLSKKVEKLIAKHNLNIHIGMVATKENLDPIVKVMIKGLKQSVGLAEIDEDYEIMITNKSIAPNQKIENISFSGGVADYIYHEREGKEYFAYGDMGVLLGEAIRQSELCTQLHLVKSVETIRATVVGAGAHTTEISGSTITYTSNPFPIKNLPILKMRIEEEENIDTLSEALQKKLDWFKLEGNLQRVAIAIEGIKNPSFVQVSDYAKGLVKGLQELISRELPLIIIVEYDMAKALGQAMYHELQFQKDVICLDSIKLDNGDYIDIGKPVAEGTVLPVVVKTLVFNE</sequence>
<dbReference type="AlphaFoldDB" id="A0A1M7L1I7"/>
<gene>
    <name evidence="1" type="ORF">SAMN02746066_03012</name>
</gene>
<dbReference type="InterPro" id="IPR043129">
    <property type="entry name" value="ATPase_NBD"/>
</dbReference>
<evidence type="ECO:0000313" key="1">
    <source>
        <dbReference type="EMBL" id="SHM71805.1"/>
    </source>
</evidence>
<dbReference type="Proteomes" id="UP000184038">
    <property type="component" value="Unassembled WGS sequence"/>
</dbReference>
<organism evidence="1 2">
    <name type="scientific">Anaerosporobacter mobilis DSM 15930</name>
    <dbReference type="NCBI Taxonomy" id="1120996"/>
    <lineage>
        <taxon>Bacteria</taxon>
        <taxon>Bacillati</taxon>
        <taxon>Bacillota</taxon>
        <taxon>Clostridia</taxon>
        <taxon>Lachnospirales</taxon>
        <taxon>Lachnospiraceae</taxon>
        <taxon>Anaerosporobacter</taxon>
    </lineage>
</organism>
<dbReference type="OrthoDB" id="1542at2"/>
<dbReference type="InterPro" id="IPR050696">
    <property type="entry name" value="FtsA/MreB"/>
</dbReference>
<keyword evidence="2" id="KW-1185">Reference proteome</keyword>
<dbReference type="Pfam" id="PF06277">
    <property type="entry name" value="EutA"/>
    <property type="match status" value="1"/>
</dbReference>
<dbReference type="STRING" id="1120996.SAMN02746066_03012"/>
<dbReference type="NCBIfam" id="NF007992">
    <property type="entry name" value="PRK10719.1-3"/>
    <property type="match status" value="1"/>
</dbReference>
<dbReference type="SUPFAM" id="SSF53067">
    <property type="entry name" value="Actin-like ATPase domain"/>
    <property type="match status" value="1"/>
</dbReference>
<name>A0A1M7L1I7_9FIRM</name>
<dbReference type="InterPro" id="IPR009377">
    <property type="entry name" value="EutA"/>
</dbReference>
<protein>
    <submittedName>
        <fullName evidence="1">Ethanolamine utilization protein EutA</fullName>
    </submittedName>
</protein>